<keyword evidence="4 9" id="KW-0597">Phosphoprotein</keyword>
<dbReference type="Gene3D" id="3.40.50.2300">
    <property type="match status" value="1"/>
</dbReference>
<dbReference type="InterPro" id="IPR003661">
    <property type="entry name" value="HisK_dim/P_dom"/>
</dbReference>
<keyword evidence="7" id="KW-0902">Two-component regulatory system</keyword>
<keyword evidence="10" id="KW-1133">Transmembrane helix</keyword>
<gene>
    <name evidence="13" type="ORF">H8R94_07445</name>
</gene>
<dbReference type="InterPro" id="IPR036890">
    <property type="entry name" value="HATPase_C_sf"/>
</dbReference>
<dbReference type="InterPro" id="IPR001789">
    <property type="entry name" value="Sig_transdc_resp-reg_receiver"/>
</dbReference>
<accession>A0ABR7GG73</accession>
<keyword evidence="14" id="KW-1185">Reference proteome</keyword>
<dbReference type="PROSITE" id="PS50110">
    <property type="entry name" value="RESPONSE_REGULATORY"/>
    <property type="match status" value="1"/>
</dbReference>
<dbReference type="Gene3D" id="3.30.565.10">
    <property type="entry name" value="Histidine kinase-like ATPase, C-terminal domain"/>
    <property type="match status" value="1"/>
</dbReference>
<dbReference type="InterPro" id="IPR004358">
    <property type="entry name" value="Sig_transdc_His_kin-like_C"/>
</dbReference>
<evidence type="ECO:0000259" key="11">
    <source>
        <dbReference type="PROSITE" id="PS50109"/>
    </source>
</evidence>
<proteinExistence type="predicted"/>
<dbReference type="CDD" id="cd00082">
    <property type="entry name" value="HisKA"/>
    <property type="match status" value="1"/>
</dbReference>
<feature type="transmembrane region" description="Helical" evidence="10">
    <location>
        <begin position="276"/>
        <end position="297"/>
    </location>
</feature>
<evidence type="ECO:0000256" key="10">
    <source>
        <dbReference type="SAM" id="Phobius"/>
    </source>
</evidence>
<dbReference type="SUPFAM" id="SSF55874">
    <property type="entry name" value="ATPase domain of HSP90 chaperone/DNA topoisomerase II/histidine kinase"/>
    <property type="match status" value="1"/>
</dbReference>
<evidence type="ECO:0000256" key="8">
    <source>
        <dbReference type="ARBA" id="ARBA00024867"/>
    </source>
</evidence>
<comment type="caution">
    <text evidence="13">The sequence shown here is derived from an EMBL/GenBank/DDBJ whole genome shotgun (WGS) entry which is preliminary data.</text>
</comment>
<dbReference type="Pfam" id="PF02518">
    <property type="entry name" value="HATPase_c"/>
    <property type="match status" value="1"/>
</dbReference>
<dbReference type="PROSITE" id="PS50109">
    <property type="entry name" value="HIS_KIN"/>
    <property type="match status" value="1"/>
</dbReference>
<dbReference type="SMART" id="SM00388">
    <property type="entry name" value="HisKA"/>
    <property type="match status" value="1"/>
</dbReference>
<dbReference type="SUPFAM" id="SSF47384">
    <property type="entry name" value="Homodimeric domain of signal transducing histidine kinase"/>
    <property type="match status" value="1"/>
</dbReference>
<dbReference type="Pfam" id="PF00072">
    <property type="entry name" value="Response_reg"/>
    <property type="match status" value="1"/>
</dbReference>
<evidence type="ECO:0000259" key="12">
    <source>
        <dbReference type="PROSITE" id="PS50110"/>
    </source>
</evidence>
<sequence length="832" mass="94773">MRKNKEISLACFLLILGIAVSLISGMIIIQSDRARLYYVMDESFDTIKSRIVRWNNYEVGDRTKSEVRLLDKAKELSRCLKREEASDALLEQYAYEQRLDGILVTDADNVPTYGWGEIDESVWDEFLNNDVSYDASHYPENSYATRMDIGGSQYDFAIVSRQDQVGCVAVLSEKREIFAKDEISIQTLLDDFIFELKGTAVIASGDEIISTNDEELKGKCLQDWLKMSAEDFGELNQTSNLIRLTINGRHLCGEVRRVEGYDIYIFFPEVKVYSTFIMTESFGIILYVLACILFLFLRYKQEEKNREKSAEQLRTISSISRVYSFVLLIDLGTDSWKVLKSADKMESALSQGSDVKYMLKRYAEHVLTEAYQEDFLRFSDMADMAARVAGKTYVSCVMEEKNAKWEQLFFVPQKYDEDGKLQEVIFLCRDVSTEKKKEIHYQNSLRRSVEHAERASVAKTDFLRRMSHDIRTPINGIKGMIEISRYYAGDEEKQEECRQKIVSASSFLLDLVNNVLDMNKLESGQVRLEQKPFDLLELFRETVSLVEVQAVECQVDFQVDVCKGVHWNVLGSPLHLRQILQNIMSNAIKYNREGGTVHVSVEETGSTRKMAIFVFTCQDTGLGMSEEFQKRAFEPFAQENASARTSYAGTGLGLPIAKELTEKMGGSIHFTSQQGQGTTFTIELRFKLADHVEDKEDSEDQDICLDGIHVLLVEDNDLNMEIAQFILENAGAAVTKAWNGQEAVDCFLQSEGGTYDIILMDIMMPVMDGLDAARCIRSLDRSDAKSVPIFAITANAFSDDKERSYKAGMNEHISKPIIKKDLLRIMKKYIPK</sequence>
<dbReference type="Proteomes" id="UP000643810">
    <property type="component" value="Unassembled WGS sequence"/>
</dbReference>
<keyword evidence="5" id="KW-0808">Transferase</keyword>
<dbReference type="InterPro" id="IPR036097">
    <property type="entry name" value="HisK_dim/P_sf"/>
</dbReference>
<dbReference type="PANTHER" id="PTHR43047">
    <property type="entry name" value="TWO-COMPONENT HISTIDINE PROTEIN KINASE"/>
    <property type="match status" value="1"/>
</dbReference>
<dbReference type="Pfam" id="PF00512">
    <property type="entry name" value="HisKA"/>
    <property type="match status" value="1"/>
</dbReference>
<dbReference type="EC" id="2.7.13.3" evidence="2"/>
<evidence type="ECO:0000256" key="5">
    <source>
        <dbReference type="ARBA" id="ARBA00022679"/>
    </source>
</evidence>
<dbReference type="InterPro" id="IPR003594">
    <property type="entry name" value="HATPase_dom"/>
</dbReference>
<dbReference type="CDD" id="cd17546">
    <property type="entry name" value="REC_hyHK_CKI1_RcsC-like"/>
    <property type="match status" value="1"/>
</dbReference>
<name>A0ABR7GG73_9FIRM</name>
<comment type="catalytic activity">
    <reaction evidence="1">
        <text>ATP + protein L-histidine = ADP + protein N-phospho-L-histidine.</text>
        <dbReference type="EC" id="2.7.13.3"/>
    </reaction>
</comment>
<keyword evidence="6" id="KW-0418">Kinase</keyword>
<evidence type="ECO:0000256" key="7">
    <source>
        <dbReference type="ARBA" id="ARBA00023012"/>
    </source>
</evidence>
<dbReference type="SMART" id="SM00387">
    <property type="entry name" value="HATPase_c"/>
    <property type="match status" value="1"/>
</dbReference>
<evidence type="ECO:0000313" key="13">
    <source>
        <dbReference type="EMBL" id="MBC5686437.1"/>
    </source>
</evidence>
<dbReference type="CDD" id="cd16922">
    <property type="entry name" value="HATPase_EvgS-ArcB-TorS-like"/>
    <property type="match status" value="1"/>
</dbReference>
<dbReference type="SUPFAM" id="SSF52172">
    <property type="entry name" value="CheY-like"/>
    <property type="match status" value="1"/>
</dbReference>
<keyword evidence="10" id="KW-0472">Membrane</keyword>
<reference evidence="13 14" key="1">
    <citation type="submission" date="2020-08" db="EMBL/GenBank/DDBJ databases">
        <title>Genome public.</title>
        <authorList>
            <person name="Liu C."/>
            <person name="Sun Q."/>
        </authorList>
    </citation>
    <scope>NUCLEOTIDE SEQUENCE [LARGE SCALE GENOMIC DNA]</scope>
    <source>
        <strain evidence="13 14">NSJ-9</strain>
    </source>
</reference>
<evidence type="ECO:0000256" key="1">
    <source>
        <dbReference type="ARBA" id="ARBA00000085"/>
    </source>
</evidence>
<feature type="modified residue" description="4-aspartylphosphate" evidence="9">
    <location>
        <position position="761"/>
    </location>
</feature>
<evidence type="ECO:0000313" key="14">
    <source>
        <dbReference type="Proteomes" id="UP000643810"/>
    </source>
</evidence>
<dbReference type="InterPro" id="IPR011006">
    <property type="entry name" value="CheY-like_superfamily"/>
</dbReference>
<keyword evidence="10" id="KW-0812">Transmembrane</keyword>
<dbReference type="EMBL" id="JACOPG010000002">
    <property type="protein sequence ID" value="MBC5686437.1"/>
    <property type="molecule type" value="Genomic_DNA"/>
</dbReference>
<dbReference type="SMART" id="SM00448">
    <property type="entry name" value="REC"/>
    <property type="match status" value="1"/>
</dbReference>
<evidence type="ECO:0000256" key="6">
    <source>
        <dbReference type="ARBA" id="ARBA00022777"/>
    </source>
</evidence>
<dbReference type="Gene3D" id="1.10.287.130">
    <property type="match status" value="1"/>
</dbReference>
<evidence type="ECO:0000256" key="4">
    <source>
        <dbReference type="ARBA" id="ARBA00022553"/>
    </source>
</evidence>
<evidence type="ECO:0000256" key="9">
    <source>
        <dbReference type="PROSITE-ProRule" id="PRU00169"/>
    </source>
</evidence>
<comment type="function">
    <text evidence="8">May play the central regulatory role in sporulation. It may be an element of the effector pathway responsible for the activation of sporulation genes in response to nutritional stress. Spo0A may act in concert with spo0H (a sigma factor) to control the expression of some genes that are critical to the sporulation process.</text>
</comment>
<organism evidence="13 14">
    <name type="scientific">Roseburia lenta</name>
    <dbReference type="NCBI Taxonomy" id="2763061"/>
    <lineage>
        <taxon>Bacteria</taxon>
        <taxon>Bacillati</taxon>
        <taxon>Bacillota</taxon>
        <taxon>Clostridia</taxon>
        <taxon>Lachnospirales</taxon>
        <taxon>Lachnospiraceae</taxon>
        <taxon>Roseburia</taxon>
    </lineage>
</organism>
<dbReference type="InterPro" id="IPR005467">
    <property type="entry name" value="His_kinase_dom"/>
</dbReference>
<protein>
    <recommendedName>
        <fullName evidence="3">Stage 0 sporulation protein A homolog</fullName>
        <ecNumber evidence="2">2.7.13.3</ecNumber>
    </recommendedName>
</protein>
<dbReference type="PANTHER" id="PTHR43047:SF69">
    <property type="entry name" value="HISTIDINE KINASE CONTAINING CHEY-HOMOLOGOUS RECEIVER DOMAIN-RELATED"/>
    <property type="match status" value="1"/>
</dbReference>
<dbReference type="PRINTS" id="PR00344">
    <property type="entry name" value="BCTRLSENSOR"/>
</dbReference>
<feature type="domain" description="Histidine kinase" evidence="11">
    <location>
        <begin position="465"/>
        <end position="688"/>
    </location>
</feature>
<evidence type="ECO:0000256" key="3">
    <source>
        <dbReference type="ARBA" id="ARBA00018672"/>
    </source>
</evidence>
<evidence type="ECO:0000256" key="2">
    <source>
        <dbReference type="ARBA" id="ARBA00012438"/>
    </source>
</evidence>
<feature type="domain" description="Response regulatory" evidence="12">
    <location>
        <begin position="709"/>
        <end position="830"/>
    </location>
</feature>
<dbReference type="RefSeq" id="WP_186854269.1">
    <property type="nucleotide sequence ID" value="NZ_JACOPG010000002.1"/>
</dbReference>